<dbReference type="PROSITE" id="PS51688">
    <property type="entry name" value="ICA"/>
    <property type="match status" value="1"/>
</dbReference>
<dbReference type="AlphaFoldDB" id="A0A0P9PQJ6"/>
<organism evidence="1 2">
    <name type="scientific">Pseudomonas caricapapayae</name>
    <dbReference type="NCBI Taxonomy" id="46678"/>
    <lineage>
        <taxon>Bacteria</taxon>
        <taxon>Pseudomonadati</taxon>
        <taxon>Pseudomonadota</taxon>
        <taxon>Gammaproteobacteria</taxon>
        <taxon>Pseudomonadales</taxon>
        <taxon>Pseudomonadaceae</taxon>
        <taxon>Pseudomonas</taxon>
    </lineage>
</organism>
<proteinExistence type="predicted"/>
<dbReference type="EMBL" id="RBOC01000107">
    <property type="protein sequence ID" value="RMM09143.1"/>
    <property type="molecule type" value="Genomic_DNA"/>
</dbReference>
<protein>
    <submittedName>
        <fullName evidence="1">Tail fiber domain protein</fullName>
    </submittedName>
</protein>
<evidence type="ECO:0000313" key="1">
    <source>
        <dbReference type="EMBL" id="RMM09143.1"/>
    </source>
</evidence>
<dbReference type="InterPro" id="IPR030392">
    <property type="entry name" value="S74_ICA"/>
</dbReference>
<dbReference type="Proteomes" id="UP000278587">
    <property type="component" value="Unassembled WGS sequence"/>
</dbReference>
<comment type="caution">
    <text evidence="1">The sequence shown here is derived from an EMBL/GenBank/DDBJ whole genome shotgun (WGS) entry which is preliminary data.</text>
</comment>
<accession>A0A0P9PQJ6</accession>
<dbReference type="OrthoDB" id="7006056at2"/>
<reference evidence="1 2" key="1">
    <citation type="submission" date="2018-08" db="EMBL/GenBank/DDBJ databases">
        <title>Recombination of ecologically and evolutionarily significant loci maintains genetic cohesion in the Pseudomonas syringae species complex.</title>
        <authorList>
            <person name="Dillon M."/>
            <person name="Thakur S."/>
            <person name="Almeida R.N.D."/>
            <person name="Weir B.S."/>
            <person name="Guttman D.S."/>
        </authorList>
    </citation>
    <scope>NUCLEOTIDE SEQUENCE [LARGE SCALE GENOMIC DNA]</scope>
    <source>
        <strain evidence="1 2">ICMP 4086</strain>
    </source>
</reference>
<dbReference type="RefSeq" id="WP_083493244.1">
    <property type="nucleotide sequence ID" value="NZ_LJPW01000078.1"/>
</dbReference>
<evidence type="ECO:0000313" key="2">
    <source>
        <dbReference type="Proteomes" id="UP000278587"/>
    </source>
</evidence>
<sequence length="401" mass="41861">MSISPNYQGATNGAGGYALAPLQGYVKESADRLRALVLQYGDKLAALGTTGNYDILPLAKGGTGASDVAGALTSIGLKGGSNDLLIKSIGFRGAPVAYNVQGLYMGWNGNGDGGANYICNRGGGLGGHAWWSVNSDNTAAGPVMTYSYSGLLTVNQVSTTVVSTNQINGLTTALTIAQGGTGANSQAGAQNALGLGVAQTPQFAGIELSAAAPYIDWHYANSTADYSVRMQIDSASSMGVSGDWGARAYWCKLGLNGARGSNRFNMNWTGSAMDLYVDASYVGSLSLFTSDYRIKKLIKDVAVPSFLDRIDAYRIVNFQKRIFGAVFRGDGTTYQGLIAHEAQAVNPLAVSGEKDGADADGNPIIQQLEPMALITDLMGAVKELRAELREIQAQLMSVGSS</sequence>
<gene>
    <name evidence="1" type="ORF">ALQ84_00900</name>
</gene>
<name>A0A0P9PQJ6_9PSED</name>